<keyword evidence="9" id="KW-0282">Flagellum</keyword>
<comment type="caution">
    <text evidence="9">The sequence shown here is derived from an EMBL/GenBank/DDBJ whole genome shotgun (WGS) entry which is preliminary data.</text>
</comment>
<evidence type="ECO:0000256" key="4">
    <source>
        <dbReference type="ARBA" id="ARBA00022500"/>
    </source>
</evidence>
<evidence type="ECO:0000256" key="5">
    <source>
        <dbReference type="ARBA" id="ARBA00022779"/>
    </source>
</evidence>
<keyword evidence="9" id="KW-0966">Cell projection</keyword>
<dbReference type="InterPro" id="IPR001172">
    <property type="entry name" value="FliN_T3SS_HrcQb"/>
</dbReference>
<dbReference type="Pfam" id="PF01052">
    <property type="entry name" value="FliMN_C"/>
    <property type="match status" value="1"/>
</dbReference>
<dbReference type="InterPro" id="IPR001543">
    <property type="entry name" value="FliN-like_C"/>
</dbReference>
<accession>A0A9X2IH00</accession>
<dbReference type="GO" id="GO:0071973">
    <property type="term" value="P:bacterial-type flagellum-dependent cell motility"/>
    <property type="evidence" value="ECO:0007669"/>
    <property type="project" value="InterPro"/>
</dbReference>
<feature type="region of interest" description="Disordered" evidence="7">
    <location>
        <begin position="179"/>
        <end position="209"/>
    </location>
</feature>
<keyword evidence="5" id="KW-0283">Flagellar rotation</keyword>
<evidence type="ECO:0000313" key="10">
    <source>
        <dbReference type="Proteomes" id="UP001139485"/>
    </source>
</evidence>
<dbReference type="EMBL" id="JAMOIL010000039">
    <property type="protein sequence ID" value="MCM0622553.1"/>
    <property type="molecule type" value="Genomic_DNA"/>
</dbReference>
<dbReference type="GO" id="GO:0009425">
    <property type="term" value="C:bacterial-type flagellum basal body"/>
    <property type="evidence" value="ECO:0007669"/>
    <property type="project" value="InterPro"/>
</dbReference>
<reference evidence="9" key="1">
    <citation type="submission" date="2022-05" db="EMBL/GenBank/DDBJ databases">
        <authorList>
            <person name="Tuo L."/>
        </authorList>
    </citation>
    <scope>NUCLEOTIDE SEQUENCE</scope>
    <source>
        <strain evidence="9">BSK12Z-4</strain>
    </source>
</reference>
<protein>
    <submittedName>
        <fullName evidence="9">Flagellar motor switch protein FliN</fullName>
    </submittedName>
</protein>
<evidence type="ECO:0000256" key="2">
    <source>
        <dbReference type="ARBA" id="ARBA00009226"/>
    </source>
</evidence>
<evidence type="ECO:0000256" key="3">
    <source>
        <dbReference type="ARBA" id="ARBA00022475"/>
    </source>
</evidence>
<keyword evidence="4" id="KW-0145">Chemotaxis</keyword>
<dbReference type="PRINTS" id="PR00956">
    <property type="entry name" value="FLGMOTORFLIN"/>
</dbReference>
<dbReference type="NCBIfam" id="TIGR02480">
    <property type="entry name" value="fliN"/>
    <property type="match status" value="1"/>
</dbReference>
<sequence length="330" mass="32190">MTAAPLETGPHDELAGSVASAAAAVLPAAETLMAGDPQPGNEHVTRVFSAAVLADLAGARTGRLALLVGSELTDALGSAPGGGLDVAAAVQPALDAAAQVLGATAQAAEVVELDEVVDRLCGEAPYTAVTLLGGSIAGAVLLPNAVLADAEGVEEDPDATAGQATAEAAAQVAAAAEAAATSTLPDPQAGAAAAAQTLPPTAAPSSVQPAAPAEVAGVTGAPVPVAAPSAPVADSLPPVATVRSIADGRRGIDMLAGVEMEVTVELGRTRMPVRELLALAPGTVLALDRAAGSPADLLVNGRLVARGEVVVVDEDFGLRVTEILDQTQAV</sequence>
<keyword evidence="6" id="KW-0472">Membrane</keyword>
<dbReference type="Proteomes" id="UP001139485">
    <property type="component" value="Unassembled WGS sequence"/>
</dbReference>
<evidence type="ECO:0000256" key="6">
    <source>
        <dbReference type="ARBA" id="ARBA00023136"/>
    </source>
</evidence>
<dbReference type="GO" id="GO:0003774">
    <property type="term" value="F:cytoskeletal motor activity"/>
    <property type="evidence" value="ECO:0007669"/>
    <property type="project" value="InterPro"/>
</dbReference>
<dbReference type="PANTHER" id="PTHR43484">
    <property type="match status" value="1"/>
</dbReference>
<evidence type="ECO:0000313" key="9">
    <source>
        <dbReference type="EMBL" id="MCM0622553.1"/>
    </source>
</evidence>
<evidence type="ECO:0000259" key="8">
    <source>
        <dbReference type="Pfam" id="PF01052"/>
    </source>
</evidence>
<dbReference type="InterPro" id="IPR051469">
    <property type="entry name" value="FliN/MopA/SpaO"/>
</dbReference>
<proteinExistence type="inferred from homology"/>
<evidence type="ECO:0000256" key="7">
    <source>
        <dbReference type="SAM" id="MobiDB-lite"/>
    </source>
</evidence>
<dbReference type="Gene3D" id="2.30.330.10">
    <property type="entry name" value="SpoA-like"/>
    <property type="match status" value="1"/>
</dbReference>
<dbReference type="SUPFAM" id="SSF101801">
    <property type="entry name" value="Surface presentation of antigens (SPOA)"/>
    <property type="match status" value="1"/>
</dbReference>
<organism evidence="9 10">
    <name type="scientific">Nocardioides bruguierae</name>
    <dbReference type="NCBI Taxonomy" id="2945102"/>
    <lineage>
        <taxon>Bacteria</taxon>
        <taxon>Bacillati</taxon>
        <taxon>Actinomycetota</taxon>
        <taxon>Actinomycetes</taxon>
        <taxon>Propionibacteriales</taxon>
        <taxon>Nocardioidaceae</taxon>
        <taxon>Nocardioides</taxon>
    </lineage>
</organism>
<comment type="subcellular location">
    <subcellularLocation>
        <location evidence="1">Cell membrane</location>
        <topology evidence="1">Peripheral membrane protein</topology>
        <orientation evidence="1">Cytoplasmic side</orientation>
    </subcellularLocation>
</comment>
<dbReference type="InterPro" id="IPR036429">
    <property type="entry name" value="SpoA-like_sf"/>
</dbReference>
<dbReference type="RefSeq" id="WP_250057737.1">
    <property type="nucleotide sequence ID" value="NZ_JAMJPH010000040.1"/>
</dbReference>
<evidence type="ECO:0000256" key="1">
    <source>
        <dbReference type="ARBA" id="ARBA00004413"/>
    </source>
</evidence>
<gene>
    <name evidence="9" type="primary">fliN</name>
    <name evidence="9" type="ORF">M8330_19885</name>
</gene>
<comment type="similarity">
    <text evidence="2">Belongs to the FliN/MopA/SpaO family.</text>
</comment>
<dbReference type="AlphaFoldDB" id="A0A9X2IH00"/>
<feature type="domain" description="Flagellar motor switch protein FliN-like C-terminal" evidence="8">
    <location>
        <begin position="255"/>
        <end position="324"/>
    </location>
</feature>
<keyword evidence="9" id="KW-0969">Cilium</keyword>
<keyword evidence="3" id="KW-1003">Cell membrane</keyword>
<name>A0A9X2IH00_9ACTN</name>
<dbReference type="PANTHER" id="PTHR43484:SF1">
    <property type="entry name" value="FLAGELLAR MOTOR SWITCH PROTEIN FLIN"/>
    <property type="match status" value="1"/>
</dbReference>
<keyword evidence="10" id="KW-1185">Reference proteome</keyword>
<dbReference type="InterPro" id="IPR012826">
    <property type="entry name" value="FliN"/>
</dbReference>
<dbReference type="GO" id="GO:0005886">
    <property type="term" value="C:plasma membrane"/>
    <property type="evidence" value="ECO:0007669"/>
    <property type="project" value="UniProtKB-SubCell"/>
</dbReference>
<dbReference type="GO" id="GO:0006935">
    <property type="term" value="P:chemotaxis"/>
    <property type="evidence" value="ECO:0007669"/>
    <property type="project" value="UniProtKB-KW"/>
</dbReference>